<dbReference type="KEGG" id="bdi:100843976"/>
<protein>
    <recommendedName>
        <fullName evidence="6">Acetyltransferase</fullName>
    </recommendedName>
</protein>
<feature type="region of interest" description="Disordered" evidence="2">
    <location>
        <begin position="507"/>
        <end position="526"/>
    </location>
</feature>
<dbReference type="EnsemblPlants" id="PNT66520">
    <property type="protein sequence ID" value="PNT66520"/>
    <property type="gene ID" value="BRADI_3g13527v3"/>
</dbReference>
<dbReference type="RefSeq" id="XP_003571308.2">
    <property type="nucleotide sequence ID" value="XM_003571260.3"/>
</dbReference>
<dbReference type="Gene3D" id="3.30.559.10">
    <property type="entry name" value="Chloramphenicol acetyltransferase-like domain"/>
    <property type="match status" value="2"/>
</dbReference>
<feature type="region of interest" description="Disordered" evidence="2">
    <location>
        <begin position="1"/>
        <end position="40"/>
    </location>
</feature>
<name>A0A2K2CWX2_BRADI</name>
<evidence type="ECO:0000313" key="4">
    <source>
        <dbReference type="EnsemblPlants" id="PNT66520"/>
    </source>
</evidence>
<organism evidence="3">
    <name type="scientific">Brachypodium distachyon</name>
    <name type="common">Purple false brome</name>
    <name type="synonym">Trachynia distachya</name>
    <dbReference type="NCBI Taxonomy" id="15368"/>
    <lineage>
        <taxon>Eukaryota</taxon>
        <taxon>Viridiplantae</taxon>
        <taxon>Streptophyta</taxon>
        <taxon>Embryophyta</taxon>
        <taxon>Tracheophyta</taxon>
        <taxon>Spermatophyta</taxon>
        <taxon>Magnoliopsida</taxon>
        <taxon>Liliopsida</taxon>
        <taxon>Poales</taxon>
        <taxon>Poaceae</taxon>
        <taxon>BOP clade</taxon>
        <taxon>Pooideae</taxon>
        <taxon>Stipodae</taxon>
        <taxon>Brachypodieae</taxon>
        <taxon>Brachypodium</taxon>
    </lineage>
</organism>
<dbReference type="InterPro" id="IPR023213">
    <property type="entry name" value="CAT-like_dom_sf"/>
</dbReference>
<reference evidence="3" key="2">
    <citation type="submission" date="2017-06" db="EMBL/GenBank/DDBJ databases">
        <title>WGS assembly of Brachypodium distachyon.</title>
        <authorList>
            <consortium name="The International Brachypodium Initiative"/>
            <person name="Lucas S."/>
            <person name="Harmon-Smith M."/>
            <person name="Lail K."/>
            <person name="Tice H."/>
            <person name="Grimwood J."/>
            <person name="Bruce D."/>
            <person name="Barry K."/>
            <person name="Shu S."/>
            <person name="Lindquist E."/>
            <person name="Wang M."/>
            <person name="Pitluck S."/>
            <person name="Vogel J.P."/>
            <person name="Garvin D.F."/>
            <person name="Mockler T.C."/>
            <person name="Schmutz J."/>
            <person name="Rokhsar D."/>
            <person name="Bevan M.W."/>
        </authorList>
    </citation>
    <scope>NUCLEOTIDE SEQUENCE</scope>
    <source>
        <strain evidence="3">Bd21</strain>
    </source>
</reference>
<evidence type="ECO:0008006" key="6">
    <source>
        <dbReference type="Google" id="ProtNLM"/>
    </source>
</evidence>
<dbReference type="EMBL" id="CM000882">
    <property type="protein sequence ID" value="PNT66520.1"/>
    <property type="molecule type" value="Genomic_DNA"/>
</dbReference>
<evidence type="ECO:0000256" key="2">
    <source>
        <dbReference type="SAM" id="MobiDB-lite"/>
    </source>
</evidence>
<dbReference type="PANTHER" id="PTHR31896">
    <property type="entry name" value="FAMILY REGULATORY PROTEIN, PUTATIVE (AFU_ORTHOLOGUE AFUA_3G14730)-RELATED"/>
    <property type="match status" value="1"/>
</dbReference>
<dbReference type="OrthoDB" id="1862401at2759"/>
<keyword evidence="1" id="KW-0808">Transferase</keyword>
<evidence type="ECO:0000313" key="5">
    <source>
        <dbReference type="Proteomes" id="UP000008810"/>
    </source>
</evidence>
<dbReference type="GO" id="GO:0016747">
    <property type="term" value="F:acyltransferase activity, transferring groups other than amino-acyl groups"/>
    <property type="evidence" value="ECO:0007669"/>
    <property type="project" value="UniProtKB-ARBA"/>
</dbReference>
<evidence type="ECO:0000256" key="1">
    <source>
        <dbReference type="ARBA" id="ARBA00022679"/>
    </source>
</evidence>
<keyword evidence="5" id="KW-1185">Reference proteome</keyword>
<sequence>MEQMEAAAAADTGSVRIVSRRMVRPSSSKGDSPSPPPEDIHLTPWDLRLLTIDYIQFGILLPKPPTGGDRLVDGLASSLARALERYYHFAGRLATNEHGEDATVTISLRCTNEGAELVHASAPGVAVTDIIGSVYIPSSVVWAFFPLNGVLGVDAAIKPLPVLAVQVTELADGVFVGMSLNHGVADGTVFWEFFNTWSEISRGDNKDMISRPAPVHQRWFVGTNPVPIPLPLSKLQHAIQRFELPLVQEAFFTFSAASIKKLKARANEEMAGGAAATISSLQALLAHLWRAVCRARRLLPEQETSYTLIFGCRGRVDGILPGYVGNAVLPRKTRCVAGDILDKGLGWTAWQLNRAVDLFDEASVREFLDRWPREPTFAFVGNVSAGGTGLTTGGSPRFDMFGNDFGWGKPVAVRSGGGFKTDGNADVFEGPEKGGSMSLELCLVPDVLGRLVADDEFMDAVSVPRQLNQVINTPKLMWTGMSLMNGRDLLPWKLTECVLTRQRLEPRRRRPCPPPEPQSCPCIARA</sequence>
<reference evidence="3 4" key="1">
    <citation type="journal article" date="2010" name="Nature">
        <title>Genome sequencing and analysis of the model grass Brachypodium distachyon.</title>
        <authorList>
            <consortium name="International Brachypodium Initiative"/>
        </authorList>
    </citation>
    <scope>NUCLEOTIDE SEQUENCE [LARGE SCALE GENOMIC DNA]</scope>
    <source>
        <strain evidence="3 4">Bd21</strain>
    </source>
</reference>
<dbReference type="Gramene" id="PNT66520">
    <property type="protein sequence ID" value="PNT66520"/>
    <property type="gene ID" value="BRADI_3g13527v3"/>
</dbReference>
<gene>
    <name evidence="4" type="primary">LOC100843976</name>
    <name evidence="3" type="ORF">BRADI_3g13527v3</name>
</gene>
<dbReference type="AlphaFoldDB" id="A0A2K2CWX2"/>
<proteinExistence type="predicted"/>
<accession>A0A2K2CWX2</accession>
<dbReference type="InterPro" id="IPR051283">
    <property type="entry name" value="Sec_Metabolite_Acyltrans"/>
</dbReference>
<dbReference type="GeneID" id="100843976"/>
<dbReference type="Proteomes" id="UP000008810">
    <property type="component" value="Chromosome 3"/>
</dbReference>
<reference evidence="4" key="3">
    <citation type="submission" date="2018-08" db="UniProtKB">
        <authorList>
            <consortium name="EnsemblPlants"/>
        </authorList>
    </citation>
    <scope>IDENTIFICATION</scope>
    <source>
        <strain evidence="4">cv. Bd21</strain>
    </source>
</reference>
<dbReference type="Pfam" id="PF02458">
    <property type="entry name" value="Transferase"/>
    <property type="match status" value="1"/>
</dbReference>
<evidence type="ECO:0000313" key="3">
    <source>
        <dbReference type="EMBL" id="PNT66520.1"/>
    </source>
</evidence>
<dbReference type="PANTHER" id="PTHR31896:SF9">
    <property type="entry name" value="OS08G0111500 PROTEIN"/>
    <property type="match status" value="1"/>
</dbReference>
<dbReference type="ExpressionAtlas" id="A0A2K2CWX2">
    <property type="expression patterns" value="baseline"/>
</dbReference>